<reference evidence="1" key="2">
    <citation type="journal article" date="2015" name="Fish Shellfish Immunol.">
        <title>Early steps in the European eel (Anguilla anguilla)-Vibrio vulnificus interaction in the gills: Role of the RtxA13 toxin.</title>
        <authorList>
            <person name="Callol A."/>
            <person name="Pajuelo D."/>
            <person name="Ebbesson L."/>
            <person name="Teles M."/>
            <person name="MacKenzie S."/>
            <person name="Amaro C."/>
        </authorList>
    </citation>
    <scope>NUCLEOTIDE SEQUENCE</scope>
</reference>
<dbReference type="AlphaFoldDB" id="A0A0E9QRQ6"/>
<organism evidence="1">
    <name type="scientific">Anguilla anguilla</name>
    <name type="common">European freshwater eel</name>
    <name type="synonym">Muraena anguilla</name>
    <dbReference type="NCBI Taxonomy" id="7936"/>
    <lineage>
        <taxon>Eukaryota</taxon>
        <taxon>Metazoa</taxon>
        <taxon>Chordata</taxon>
        <taxon>Craniata</taxon>
        <taxon>Vertebrata</taxon>
        <taxon>Euteleostomi</taxon>
        <taxon>Actinopterygii</taxon>
        <taxon>Neopterygii</taxon>
        <taxon>Teleostei</taxon>
        <taxon>Anguilliformes</taxon>
        <taxon>Anguillidae</taxon>
        <taxon>Anguilla</taxon>
    </lineage>
</organism>
<reference evidence="1" key="1">
    <citation type="submission" date="2014-11" db="EMBL/GenBank/DDBJ databases">
        <authorList>
            <person name="Amaro Gonzalez C."/>
        </authorList>
    </citation>
    <scope>NUCLEOTIDE SEQUENCE</scope>
</reference>
<accession>A0A0E9QRQ6</accession>
<dbReference type="EMBL" id="GBXM01088931">
    <property type="protein sequence ID" value="JAH19646.1"/>
    <property type="molecule type" value="Transcribed_RNA"/>
</dbReference>
<sequence>MHTQCKTPVNFFHEFLGPDIHCPAIGPQTRAVQLFLKTRQKRTSGDPIYRKWKPLCVFFLLADTAGSR</sequence>
<name>A0A0E9QRQ6_ANGAN</name>
<evidence type="ECO:0000313" key="1">
    <source>
        <dbReference type="EMBL" id="JAH19646.1"/>
    </source>
</evidence>
<proteinExistence type="predicted"/>
<protein>
    <submittedName>
        <fullName evidence="1">Uncharacterized protein</fullName>
    </submittedName>
</protein>